<dbReference type="InterPro" id="IPR029063">
    <property type="entry name" value="SAM-dependent_MTases_sf"/>
</dbReference>
<keyword evidence="3 6" id="KW-0808">Transferase</keyword>
<dbReference type="Gene3D" id="3.30.70.1170">
    <property type="entry name" value="Sun protein, domain 3"/>
    <property type="match status" value="1"/>
</dbReference>
<dbReference type="OrthoDB" id="9810297at2"/>
<dbReference type="InterPro" id="IPR023267">
    <property type="entry name" value="RCMT"/>
</dbReference>
<evidence type="ECO:0000256" key="4">
    <source>
        <dbReference type="ARBA" id="ARBA00022691"/>
    </source>
</evidence>
<feature type="binding site" evidence="6">
    <location>
        <position position="140"/>
    </location>
    <ligand>
        <name>S-adenosyl-L-methionine</name>
        <dbReference type="ChEBI" id="CHEBI:59789"/>
    </ligand>
</feature>
<reference evidence="9 10" key="1">
    <citation type="submission" date="2016-01" db="EMBL/GenBank/DDBJ databases">
        <title>Complete Genome Sequence of Paenibacillus yonginensis DCY84, a novel Plant Growth-Promoting Bacteria with Elicitation of Induced Systemic Resistance.</title>
        <authorList>
            <person name="Kim Y.J."/>
            <person name="Yang D.C."/>
            <person name="Sukweenadhi J."/>
        </authorList>
    </citation>
    <scope>NUCLEOTIDE SEQUENCE [LARGE SCALE GENOMIC DNA]</scope>
    <source>
        <strain evidence="9 10">DCY84</strain>
    </source>
</reference>
<evidence type="ECO:0000256" key="7">
    <source>
        <dbReference type="SAM" id="MobiDB-lite"/>
    </source>
</evidence>
<feature type="binding site" evidence="6">
    <location>
        <position position="185"/>
    </location>
    <ligand>
        <name>S-adenosyl-L-methionine</name>
        <dbReference type="ChEBI" id="CHEBI:59789"/>
    </ligand>
</feature>
<evidence type="ECO:0000256" key="5">
    <source>
        <dbReference type="ARBA" id="ARBA00022884"/>
    </source>
</evidence>
<dbReference type="CDD" id="cd02440">
    <property type="entry name" value="AdoMet_MTases"/>
    <property type="match status" value="1"/>
</dbReference>
<dbReference type="InterPro" id="IPR001678">
    <property type="entry name" value="MeTrfase_RsmB-F_NOP2_dom"/>
</dbReference>
<feature type="active site" description="Nucleophile" evidence="6">
    <location>
        <position position="238"/>
    </location>
</feature>
<gene>
    <name evidence="9" type="ORF">AWM70_04125</name>
</gene>
<protein>
    <submittedName>
        <fullName evidence="9">RNA methyltransferase</fullName>
    </submittedName>
</protein>
<dbReference type="Gene3D" id="3.40.50.150">
    <property type="entry name" value="Vaccinia Virus protein VP39"/>
    <property type="match status" value="1"/>
</dbReference>
<evidence type="ECO:0000259" key="8">
    <source>
        <dbReference type="PROSITE" id="PS51686"/>
    </source>
</evidence>
<dbReference type="Proteomes" id="UP000092573">
    <property type="component" value="Chromosome"/>
</dbReference>
<keyword evidence="4 6" id="KW-0949">S-adenosyl-L-methionine</keyword>
<evidence type="ECO:0000256" key="2">
    <source>
        <dbReference type="ARBA" id="ARBA00022603"/>
    </source>
</evidence>
<proteinExistence type="inferred from homology"/>
<comment type="similarity">
    <text evidence="6">Belongs to the class I-like SAM-binding methyltransferase superfamily. RsmB/NOP family.</text>
</comment>
<name>A0A1B1MXF6_9BACL</name>
<dbReference type="InterPro" id="IPR031340">
    <property type="entry name" value="RsmF_methylt_CI"/>
</dbReference>
<dbReference type="PANTHER" id="PTHR22807">
    <property type="entry name" value="NOP2 YEAST -RELATED NOL1/NOP2/FMU SUN DOMAIN-CONTAINING"/>
    <property type="match status" value="1"/>
</dbReference>
<dbReference type="RefSeq" id="WP_068694468.1">
    <property type="nucleotide sequence ID" value="NZ_CP014167.1"/>
</dbReference>
<dbReference type="KEGG" id="pyg:AWM70_04125"/>
<dbReference type="GO" id="GO:0008173">
    <property type="term" value="F:RNA methyltransferase activity"/>
    <property type="evidence" value="ECO:0007669"/>
    <property type="project" value="InterPro"/>
</dbReference>
<evidence type="ECO:0000256" key="3">
    <source>
        <dbReference type="ARBA" id="ARBA00022679"/>
    </source>
</evidence>
<comment type="caution">
    <text evidence="6">Lacks conserved residue(s) required for the propagation of feature annotation.</text>
</comment>
<dbReference type="Pfam" id="PF17126">
    <property type="entry name" value="RsmF_methylt_CI"/>
    <property type="match status" value="1"/>
</dbReference>
<dbReference type="Gene3D" id="2.30.130.60">
    <property type="match status" value="1"/>
</dbReference>
<evidence type="ECO:0000313" key="9">
    <source>
        <dbReference type="EMBL" id="ANS73858.1"/>
    </source>
</evidence>
<dbReference type="PROSITE" id="PS51686">
    <property type="entry name" value="SAM_MT_RSMB_NOP"/>
    <property type="match status" value="1"/>
</dbReference>
<dbReference type="GO" id="GO:0001510">
    <property type="term" value="P:RNA methylation"/>
    <property type="evidence" value="ECO:0007669"/>
    <property type="project" value="InterPro"/>
</dbReference>
<evidence type="ECO:0000313" key="10">
    <source>
        <dbReference type="Proteomes" id="UP000092573"/>
    </source>
</evidence>
<keyword evidence="5 6" id="KW-0694">RNA-binding</keyword>
<sequence length="478" mass="52472">MPSVSLPSAYQEQMIQMLGAREAKTFLSSYSAERLYGLRINTLKVSPDAPLMSTLQQRFGLQPVPWCPDGFYYPEDRRPGKHPYHAAGLYYIQEPSAMSAVELLAPKPGETVLDLAAAPGGKSTQIAAKMQGEGLLVSNEIHPARAKILAENIERMGVRNALVTNASPDQLSARFPLAYDRIMLDAPCSGEGMFRKDERAVEEWSPEAVELCAARQRDILHDAVKMLKPGGMLAYSTCTFNRAENEENMRWLLEQYPFMELLEEKRIWPHRQAGEGHYVALLHRADAHPANLPDTGSPEHLESSRVLGTTKTSKPARSSIGKAAASKGSEEVQAVQSCLAWIKEQTRGFDVDPDRLAAFGEALYLLPQGKELRLTPDLLSGLKIPRAGLRLGIARKGRFEPDHALALALAREQAVRCVDLAADSAEAAAYLRGEVLAVEPSLQGWTLVALDGYPIGFGKCSGGQLKNHYPKGLRQTGY</sequence>
<dbReference type="InterPro" id="IPR031341">
    <property type="entry name" value="Methyltr_RsmF_N"/>
</dbReference>
<feature type="compositionally biased region" description="Low complexity" evidence="7">
    <location>
        <begin position="316"/>
        <end position="326"/>
    </location>
</feature>
<feature type="region of interest" description="Disordered" evidence="7">
    <location>
        <begin position="289"/>
        <end position="326"/>
    </location>
</feature>
<dbReference type="AlphaFoldDB" id="A0A1B1MXF6"/>
<dbReference type="InterPro" id="IPR027391">
    <property type="entry name" value="Nol1_Nop2_Fmu_2"/>
</dbReference>
<dbReference type="Pfam" id="PF13636">
    <property type="entry name" value="Methyltranf_PUA"/>
    <property type="match status" value="1"/>
</dbReference>
<dbReference type="GO" id="GO:0003723">
    <property type="term" value="F:RNA binding"/>
    <property type="evidence" value="ECO:0007669"/>
    <property type="project" value="UniProtKB-UniRule"/>
</dbReference>
<feature type="binding site" evidence="6">
    <location>
        <begin position="116"/>
        <end position="122"/>
    </location>
    <ligand>
        <name>S-adenosyl-L-methionine</name>
        <dbReference type="ChEBI" id="CHEBI:59789"/>
    </ligand>
</feature>
<accession>A0A1B1MXF6</accession>
<evidence type="ECO:0000256" key="6">
    <source>
        <dbReference type="PROSITE-ProRule" id="PRU01023"/>
    </source>
</evidence>
<organism evidence="9 10">
    <name type="scientific">Paenibacillus yonginensis</name>
    <dbReference type="NCBI Taxonomy" id="1462996"/>
    <lineage>
        <taxon>Bacteria</taxon>
        <taxon>Bacillati</taxon>
        <taxon>Bacillota</taxon>
        <taxon>Bacilli</taxon>
        <taxon>Bacillales</taxon>
        <taxon>Paenibacillaceae</taxon>
        <taxon>Paenibacillus</taxon>
    </lineage>
</organism>
<evidence type="ECO:0000256" key="1">
    <source>
        <dbReference type="ARBA" id="ARBA00022490"/>
    </source>
</evidence>
<feature type="compositionally biased region" description="Polar residues" evidence="7">
    <location>
        <begin position="306"/>
        <end position="315"/>
    </location>
</feature>
<dbReference type="Pfam" id="PF01189">
    <property type="entry name" value="Methyltr_RsmB-F"/>
    <property type="match status" value="1"/>
</dbReference>
<keyword evidence="10" id="KW-1185">Reference proteome</keyword>
<dbReference type="PRINTS" id="PR02008">
    <property type="entry name" value="RCMTFAMILY"/>
</dbReference>
<keyword evidence="1" id="KW-0963">Cytoplasm</keyword>
<dbReference type="CDD" id="cd21147">
    <property type="entry name" value="RsmF_methylt_CTD1"/>
    <property type="match status" value="1"/>
</dbReference>
<dbReference type="STRING" id="1462996.AWM70_04125"/>
<dbReference type="SUPFAM" id="SSF53335">
    <property type="entry name" value="S-adenosyl-L-methionine-dependent methyltransferases"/>
    <property type="match status" value="1"/>
</dbReference>
<dbReference type="Pfam" id="PF17125">
    <property type="entry name" value="Methyltr_RsmF_N"/>
    <property type="match status" value="1"/>
</dbReference>
<dbReference type="PANTHER" id="PTHR22807:SF30">
    <property type="entry name" value="28S RRNA (CYTOSINE(4447)-C(5))-METHYLTRANSFERASE-RELATED"/>
    <property type="match status" value="1"/>
</dbReference>
<dbReference type="InterPro" id="IPR049560">
    <property type="entry name" value="MeTrfase_RsmB-F_NOP2_cat"/>
</dbReference>
<keyword evidence="2 6" id="KW-0489">Methyltransferase</keyword>
<dbReference type="EMBL" id="CP014167">
    <property type="protein sequence ID" value="ANS73858.1"/>
    <property type="molecule type" value="Genomic_DNA"/>
</dbReference>
<feature type="domain" description="SAM-dependent MTase RsmB/NOP-type" evidence="8">
    <location>
        <begin position="26"/>
        <end position="309"/>
    </location>
</feature>